<reference evidence="12" key="1">
    <citation type="submission" date="2021-02" db="EMBL/GenBank/DDBJ databases">
        <authorList>
            <person name="Nowell W R."/>
        </authorList>
    </citation>
    <scope>NUCLEOTIDE SEQUENCE</scope>
    <source>
        <strain evidence="12">Ploen Becks lab</strain>
    </source>
</reference>
<dbReference type="EMBL" id="CAJNOC010000942">
    <property type="protein sequence ID" value="CAF0819782.1"/>
    <property type="molecule type" value="Genomic_DNA"/>
</dbReference>
<evidence type="ECO:0000256" key="3">
    <source>
        <dbReference type="ARBA" id="ARBA00022692"/>
    </source>
</evidence>
<name>A0A813U9U2_9BILA</name>
<sequence>MIESEDHANFTYRWVDYVLGQITESSRSYSSNRIIEIDYNLTESKGDFPEYLLKVVKHEINNSFGLISDRMVVIFSIIFGLIFLFGILSNFFIVFSFYRSKHLRTYRNIFIVNLAISDILLCSICGPLTLFRCIDLNWKLGRILCKLGPGLQTANVLVSTLSITAIAVDRWNIIVNSGKNAKNYNLYFCIFIIWTVSFLISIPSFIIIDEKIIRIKQTKEVLYKLCEETWHNHNSKYFFGTLLIFFQYILPVVIVGSTNYKICSFLHLNVPKMFRKRDKKRGNTDSDYREQNKEERSRGLLLSRTSFFIEKIVRNQERFSRSKKILFVVFFTFSVCWFPVALCNLFLDFSDSYFINGSKIAVILLFANVIALSSTSLNPIIYGLMNKNFKQEFSRIFKSNSNYNASQNNLQQQQQNQKSEVLRETSVTLNKTPRCALSNNTYV</sequence>
<organism evidence="12 13">
    <name type="scientific">Brachionus calyciflorus</name>
    <dbReference type="NCBI Taxonomy" id="104777"/>
    <lineage>
        <taxon>Eukaryota</taxon>
        <taxon>Metazoa</taxon>
        <taxon>Spiralia</taxon>
        <taxon>Gnathifera</taxon>
        <taxon>Rotifera</taxon>
        <taxon>Eurotatoria</taxon>
        <taxon>Monogononta</taxon>
        <taxon>Pseudotrocha</taxon>
        <taxon>Ploima</taxon>
        <taxon>Brachionidae</taxon>
        <taxon>Brachionus</taxon>
    </lineage>
</organism>
<comment type="caution">
    <text evidence="12">The sequence shown here is derived from an EMBL/GenBank/DDBJ whole genome shotgun (WGS) entry which is preliminary data.</text>
</comment>
<proteinExistence type="inferred from homology"/>
<keyword evidence="7 9" id="KW-0675">Receptor</keyword>
<dbReference type="PROSITE" id="PS00237">
    <property type="entry name" value="G_PROTEIN_RECEP_F1_1"/>
    <property type="match status" value="1"/>
</dbReference>
<dbReference type="PRINTS" id="PR01012">
    <property type="entry name" value="NRPEPTIDEYR"/>
</dbReference>
<evidence type="ECO:0000256" key="1">
    <source>
        <dbReference type="ARBA" id="ARBA00004141"/>
    </source>
</evidence>
<dbReference type="Pfam" id="PF00001">
    <property type="entry name" value="7tm_1"/>
    <property type="match status" value="1"/>
</dbReference>
<dbReference type="GO" id="GO:0016020">
    <property type="term" value="C:membrane"/>
    <property type="evidence" value="ECO:0007669"/>
    <property type="project" value="UniProtKB-SubCell"/>
</dbReference>
<dbReference type="InterPro" id="IPR000276">
    <property type="entry name" value="GPCR_Rhodpsn"/>
</dbReference>
<dbReference type="SUPFAM" id="SSF81321">
    <property type="entry name" value="Family A G protein-coupled receptor-like"/>
    <property type="match status" value="1"/>
</dbReference>
<dbReference type="PRINTS" id="PR00237">
    <property type="entry name" value="GPCRRHODOPSN"/>
</dbReference>
<evidence type="ECO:0000256" key="7">
    <source>
        <dbReference type="ARBA" id="ARBA00023170"/>
    </source>
</evidence>
<comment type="similarity">
    <text evidence="2 9">Belongs to the G-protein coupled receptor 1 family.</text>
</comment>
<evidence type="ECO:0000256" key="10">
    <source>
        <dbReference type="SAM" id="Phobius"/>
    </source>
</evidence>
<evidence type="ECO:0000313" key="12">
    <source>
        <dbReference type="EMBL" id="CAF0819782.1"/>
    </source>
</evidence>
<evidence type="ECO:0000256" key="9">
    <source>
        <dbReference type="RuleBase" id="RU000688"/>
    </source>
</evidence>
<dbReference type="InterPro" id="IPR000611">
    <property type="entry name" value="NPY_rcpt"/>
</dbReference>
<dbReference type="OrthoDB" id="9046662at2759"/>
<feature type="transmembrane region" description="Helical" evidence="10">
    <location>
        <begin position="184"/>
        <end position="208"/>
    </location>
</feature>
<keyword evidence="5 9" id="KW-0297">G-protein coupled receptor</keyword>
<feature type="domain" description="G-protein coupled receptors family 1 profile" evidence="11">
    <location>
        <begin position="89"/>
        <end position="382"/>
    </location>
</feature>
<dbReference type="Gene3D" id="1.20.1070.10">
    <property type="entry name" value="Rhodopsin 7-helix transmembrane proteins"/>
    <property type="match status" value="1"/>
</dbReference>
<keyword evidence="4 10" id="KW-1133">Transmembrane helix</keyword>
<dbReference type="InterPro" id="IPR017452">
    <property type="entry name" value="GPCR_Rhodpsn_7TM"/>
</dbReference>
<keyword evidence="8 9" id="KW-0807">Transducer</keyword>
<feature type="transmembrane region" description="Helical" evidence="10">
    <location>
        <begin position="151"/>
        <end position="172"/>
    </location>
</feature>
<keyword evidence="13" id="KW-1185">Reference proteome</keyword>
<dbReference type="PANTHER" id="PTHR24235">
    <property type="entry name" value="NEUROPEPTIDE Y RECEPTOR"/>
    <property type="match status" value="1"/>
</dbReference>
<feature type="transmembrane region" description="Helical" evidence="10">
    <location>
        <begin position="110"/>
        <end position="131"/>
    </location>
</feature>
<dbReference type="PROSITE" id="PS50262">
    <property type="entry name" value="G_PROTEIN_RECEP_F1_2"/>
    <property type="match status" value="1"/>
</dbReference>
<protein>
    <recommendedName>
        <fullName evidence="11">G-protein coupled receptors family 1 profile domain-containing protein</fullName>
    </recommendedName>
</protein>
<dbReference type="SMART" id="SM01381">
    <property type="entry name" value="7TM_GPCR_Srsx"/>
    <property type="match status" value="1"/>
</dbReference>
<keyword evidence="3 9" id="KW-0812">Transmembrane</keyword>
<keyword evidence="6 10" id="KW-0472">Membrane</keyword>
<evidence type="ECO:0000259" key="11">
    <source>
        <dbReference type="PROSITE" id="PS50262"/>
    </source>
</evidence>
<evidence type="ECO:0000313" key="13">
    <source>
        <dbReference type="Proteomes" id="UP000663879"/>
    </source>
</evidence>
<evidence type="ECO:0000256" key="5">
    <source>
        <dbReference type="ARBA" id="ARBA00023040"/>
    </source>
</evidence>
<evidence type="ECO:0000256" key="4">
    <source>
        <dbReference type="ARBA" id="ARBA00022989"/>
    </source>
</evidence>
<feature type="transmembrane region" description="Helical" evidence="10">
    <location>
        <begin position="237"/>
        <end position="256"/>
    </location>
</feature>
<comment type="subcellular location">
    <subcellularLocation>
        <location evidence="1">Membrane</location>
        <topology evidence="1">Multi-pass membrane protein</topology>
    </subcellularLocation>
</comment>
<evidence type="ECO:0000256" key="2">
    <source>
        <dbReference type="ARBA" id="ARBA00010663"/>
    </source>
</evidence>
<accession>A0A813U9U2</accession>
<evidence type="ECO:0000256" key="8">
    <source>
        <dbReference type="ARBA" id="ARBA00023224"/>
    </source>
</evidence>
<dbReference type="PANTHER" id="PTHR24235:SF12">
    <property type="entry name" value="G-PROTEIN COUPLED RECEPTORS FAMILY 1 PROFILE DOMAIN-CONTAINING PROTEIN"/>
    <property type="match status" value="1"/>
</dbReference>
<dbReference type="GO" id="GO:0004983">
    <property type="term" value="F:neuropeptide Y receptor activity"/>
    <property type="evidence" value="ECO:0007669"/>
    <property type="project" value="InterPro"/>
</dbReference>
<dbReference type="AlphaFoldDB" id="A0A813U9U2"/>
<dbReference type="Proteomes" id="UP000663879">
    <property type="component" value="Unassembled WGS sequence"/>
</dbReference>
<feature type="transmembrane region" description="Helical" evidence="10">
    <location>
        <begin position="359"/>
        <end position="385"/>
    </location>
</feature>
<feature type="transmembrane region" description="Helical" evidence="10">
    <location>
        <begin position="325"/>
        <end position="347"/>
    </location>
</feature>
<gene>
    <name evidence="12" type="ORF">OXX778_LOCUS7403</name>
</gene>
<feature type="transmembrane region" description="Helical" evidence="10">
    <location>
        <begin position="72"/>
        <end position="98"/>
    </location>
</feature>
<evidence type="ECO:0000256" key="6">
    <source>
        <dbReference type="ARBA" id="ARBA00023136"/>
    </source>
</evidence>